<proteinExistence type="predicted"/>
<dbReference type="RefSeq" id="WP_099436468.1">
    <property type="nucleotide sequence ID" value="NZ_CP138348.1"/>
</dbReference>
<protein>
    <submittedName>
        <fullName evidence="1">Uncharacterized protein</fullName>
    </submittedName>
</protein>
<dbReference type="EMBL" id="CP138348">
    <property type="protein sequence ID" value="WPF88883.1"/>
    <property type="molecule type" value="Genomic_DNA"/>
</dbReference>
<organism evidence="1">
    <name type="scientific">Cyanobacterium aponinum AL20115</name>
    <dbReference type="NCBI Taxonomy" id="3090662"/>
    <lineage>
        <taxon>Bacteria</taxon>
        <taxon>Bacillati</taxon>
        <taxon>Cyanobacteriota</taxon>
        <taxon>Cyanophyceae</taxon>
        <taxon>Oscillatoriophycideae</taxon>
        <taxon>Chroococcales</taxon>
        <taxon>Geminocystaceae</taxon>
        <taxon>Cyanobacterium</taxon>
    </lineage>
</organism>
<reference evidence="1" key="1">
    <citation type="submission" date="2023-11" db="EMBL/GenBank/DDBJ databases">
        <title>Genome sequence of Cyanobacterium aponinum BCRC AL20115.</title>
        <authorList>
            <person name="Chang H.-Y."/>
            <person name="Lin K.-M."/>
            <person name="Hsueh H.-T."/>
            <person name="Chu H.-A."/>
            <person name="Kuo C.-H."/>
        </authorList>
    </citation>
    <scope>NUCLEOTIDE SEQUENCE</scope>
    <source>
        <strain evidence="1">AL20115</strain>
    </source>
</reference>
<accession>A0AAF1C2P0</accession>
<dbReference type="AlphaFoldDB" id="A0AAF1C2P0"/>
<evidence type="ECO:0000313" key="1">
    <source>
        <dbReference type="EMBL" id="WPF88883.1"/>
    </source>
</evidence>
<gene>
    <name evidence="1" type="ORF">SAY89_01025</name>
</gene>
<sequence length="89" mass="10296">MKIKINNVIIEADHEAKSYVTPKYYGDKKDIMALKNILQDGARGMYGNGINIDYCLWVDFLHNVKMKFPEFEFPKVKLYNPQVPKGAMP</sequence>
<name>A0AAF1C2P0_9CHRO</name>